<evidence type="ECO:0000256" key="2">
    <source>
        <dbReference type="ARBA" id="ARBA00022679"/>
    </source>
</evidence>
<proteinExistence type="predicted"/>
<protein>
    <submittedName>
        <fullName evidence="4">RNA-dependent RNA polymerase</fullName>
    </submittedName>
</protein>
<evidence type="ECO:0000256" key="3">
    <source>
        <dbReference type="ARBA" id="ARBA00022695"/>
    </source>
</evidence>
<reference evidence="4" key="1">
    <citation type="journal article" date="2020" name="Virus Evol.">
        <title>Analysis of the virome associated to grapevine downy mildew lesions reveals new mycovirus lineages.</title>
        <authorList>
            <person name="Chiapello M."/>
            <person name="Rodriguez-Romero J."/>
            <person name="Ayllon M.A."/>
            <person name="Turina M."/>
        </authorList>
    </citation>
    <scope>NUCLEOTIDE SEQUENCE</scope>
    <source>
        <strain evidence="4">DMG-B_DN54816</strain>
    </source>
</reference>
<keyword evidence="3" id="KW-0548">Nucleotidyltransferase</keyword>
<accession>A0A6G9RTL5</accession>
<dbReference type="SUPFAM" id="SSF56672">
    <property type="entry name" value="DNA/RNA polymerases"/>
    <property type="match status" value="1"/>
</dbReference>
<dbReference type="EMBL" id="MN539783">
    <property type="protein sequence ID" value="QIR30245.1"/>
    <property type="molecule type" value="Genomic_RNA"/>
</dbReference>
<sequence length="649" mass="73390">MLTGVVARDLQASGLNTLDHFSVRVHRWVETRGNLETIARLKMIRVMVYRALAGSPLSVRGIASYPSGVPRALGPMVNQWVTEGNLWGIRIALTLLQVSRVIPGWKKVNTSTITNPPRDCPDMHKGFKSFVVRRYKPLRFGVGVPNWGGPHATTRMGPNGLALASATHEFSLFIQTFWTDILDLWWVSLLNQFENYCSRMMLAFRSFKSFVPDGKVLHLRRLATVDDKEGKLRIIGICDYWTQSILKPVHESLLDILRTIPEDCTFGQDIQPFGRDDQNYYSIDLSATDRFPVSLQEIVMSQAFGSEFATFWRKLLTSVPFHFRGMEYMYAAGQPMGAYSSWPAFALTHHIFILYAANNVGIRSFKDYRVLGDDVVIRNDSVAKEYLRLLDEIGVGVSQEKTLVAANTFEFAKRVFHNGSEVTAFPTGALCSGRITDILTALWESRRRGFPDLFESNPWVIADLLQNLRVAAWDKWKHLAPSHARRLGAFAMIYWSLLNRFDNPHLLSLGLDVLTRQTSLYSDTYVLDKFKAAAAQGLVQHQTEQIFKNEGLMSEVGGLVDESLTMYETLSLPMIAVLGDEFAKLTDNLGVLEANLESTDLDAIIFENRLTLELNPTQLVSKDKRVQASETRSKSLRYGIQHLITDIHR</sequence>
<evidence type="ECO:0000313" key="4">
    <source>
        <dbReference type="EMBL" id="QIR30245.1"/>
    </source>
</evidence>
<dbReference type="InterPro" id="IPR008686">
    <property type="entry name" value="RNA_pol_mitovir"/>
</dbReference>
<keyword evidence="2" id="KW-0808">Transferase</keyword>
<name>A0A6G9RTL5_9VIRU</name>
<dbReference type="PANTHER" id="PTHR34456:SF13">
    <property type="entry name" value="REVERSE TRANSCRIPTASE DOMAIN-CONTAINING PROTEIN"/>
    <property type="match status" value="1"/>
</dbReference>
<organism evidence="4">
    <name type="scientific">Plasmopara viticola lesion associated mitovirus 22</name>
    <dbReference type="NCBI Taxonomy" id="2719448"/>
    <lineage>
        <taxon>Viruses</taxon>
        <taxon>Riboviria</taxon>
        <taxon>Orthornavirae</taxon>
        <taxon>Lenarviricota</taxon>
        <taxon>Howeltoviricetes</taxon>
        <taxon>Cryppavirales</taxon>
        <taxon>Mitoviridae</taxon>
        <taxon>Mitovirus</taxon>
    </lineage>
</organism>
<dbReference type="GO" id="GO:0003968">
    <property type="term" value="F:RNA-directed RNA polymerase activity"/>
    <property type="evidence" value="ECO:0007669"/>
    <property type="project" value="UniProtKB-KW"/>
</dbReference>
<dbReference type="PANTHER" id="PTHR34456">
    <property type="entry name" value="MITOVIRUS RNA-DEPENDENT RNA POLYMERASE"/>
    <property type="match status" value="1"/>
</dbReference>
<keyword evidence="1 4" id="KW-0696">RNA-directed RNA polymerase</keyword>
<dbReference type="Pfam" id="PF05919">
    <property type="entry name" value="Mitovir_RNA_pol"/>
    <property type="match status" value="1"/>
</dbReference>
<dbReference type="InterPro" id="IPR043502">
    <property type="entry name" value="DNA/RNA_pol_sf"/>
</dbReference>
<evidence type="ECO:0000256" key="1">
    <source>
        <dbReference type="ARBA" id="ARBA00022484"/>
    </source>
</evidence>